<evidence type="ECO:0000256" key="2">
    <source>
        <dbReference type="ARBA" id="ARBA00022763"/>
    </source>
</evidence>
<feature type="domain" description="UvrC family homology region profile" evidence="10">
    <location>
        <begin position="255"/>
        <end position="497"/>
    </location>
</feature>
<dbReference type="Gene3D" id="1.10.150.20">
    <property type="entry name" value="5' to 3' exonuclease, C-terminal subdomain"/>
    <property type="match status" value="1"/>
</dbReference>
<dbReference type="SMART" id="SM00465">
    <property type="entry name" value="GIYc"/>
    <property type="match status" value="1"/>
</dbReference>
<dbReference type="Pfam" id="PF14520">
    <property type="entry name" value="HHH_5"/>
    <property type="match status" value="1"/>
</dbReference>
<evidence type="ECO:0000256" key="7">
    <source>
        <dbReference type="HAMAP-Rule" id="MF_00203"/>
    </source>
</evidence>
<evidence type="ECO:0000256" key="5">
    <source>
        <dbReference type="ARBA" id="ARBA00023204"/>
    </source>
</evidence>
<dbReference type="CDD" id="cd10434">
    <property type="entry name" value="GIY-YIG_UvrC_Cho"/>
    <property type="match status" value="1"/>
</dbReference>
<dbReference type="InterPro" id="IPR035901">
    <property type="entry name" value="GIY-YIG_endonuc_sf"/>
</dbReference>
<evidence type="ECO:0000259" key="9">
    <source>
        <dbReference type="PROSITE" id="PS50164"/>
    </source>
</evidence>
<dbReference type="Gene3D" id="3.30.420.340">
    <property type="entry name" value="UvrC, RNAse H endonuclease domain"/>
    <property type="match status" value="1"/>
</dbReference>
<evidence type="ECO:0000313" key="11">
    <source>
        <dbReference type="EMBL" id="MDQ0480722.1"/>
    </source>
</evidence>
<dbReference type="NCBIfam" id="NF001824">
    <property type="entry name" value="PRK00558.1-5"/>
    <property type="match status" value="1"/>
</dbReference>
<keyword evidence="6 7" id="KW-0742">SOS response</keyword>
<dbReference type="SUPFAM" id="SSF82771">
    <property type="entry name" value="GIY-YIG endonuclease"/>
    <property type="match status" value="1"/>
</dbReference>
<keyword evidence="5 7" id="KW-0234">DNA repair</keyword>
<dbReference type="Proteomes" id="UP001224418">
    <property type="component" value="Unassembled WGS sequence"/>
</dbReference>
<feature type="domain" description="UVR" evidence="8">
    <location>
        <begin position="204"/>
        <end position="239"/>
    </location>
</feature>
<keyword evidence="12" id="KW-1185">Reference proteome</keyword>
<evidence type="ECO:0000256" key="6">
    <source>
        <dbReference type="ARBA" id="ARBA00023236"/>
    </source>
</evidence>
<dbReference type="PANTHER" id="PTHR30562">
    <property type="entry name" value="UVRC/OXIDOREDUCTASE"/>
    <property type="match status" value="1"/>
</dbReference>
<dbReference type="InterPro" id="IPR001162">
    <property type="entry name" value="UvrC_RNase_H_dom"/>
</dbReference>
<proteinExistence type="inferred from homology"/>
<accession>A0ABU0JUE6</accession>
<dbReference type="Gene3D" id="3.40.1440.10">
    <property type="entry name" value="GIY-YIG endonuclease"/>
    <property type="match status" value="1"/>
</dbReference>
<dbReference type="Gene3D" id="4.10.860.10">
    <property type="entry name" value="UVR domain"/>
    <property type="match status" value="1"/>
</dbReference>
<dbReference type="Pfam" id="PF08459">
    <property type="entry name" value="UvrC_RNaseH_dom"/>
    <property type="match status" value="1"/>
</dbReference>
<dbReference type="PANTHER" id="PTHR30562:SF1">
    <property type="entry name" value="UVRABC SYSTEM PROTEIN C"/>
    <property type="match status" value="1"/>
</dbReference>
<dbReference type="SUPFAM" id="SSF47781">
    <property type="entry name" value="RuvA domain 2-like"/>
    <property type="match status" value="1"/>
</dbReference>
<evidence type="ECO:0000313" key="12">
    <source>
        <dbReference type="Proteomes" id="UP001224418"/>
    </source>
</evidence>
<reference evidence="11 12" key="1">
    <citation type="submission" date="2023-07" db="EMBL/GenBank/DDBJ databases">
        <title>Genomic Encyclopedia of Type Strains, Phase IV (KMG-IV): sequencing the most valuable type-strain genomes for metagenomic binning, comparative biology and taxonomic classification.</title>
        <authorList>
            <person name="Goeker M."/>
        </authorList>
    </citation>
    <scope>NUCLEOTIDE SEQUENCE [LARGE SCALE GENOMIC DNA]</scope>
    <source>
        <strain evidence="11 12">DSM 1400</strain>
    </source>
</reference>
<protein>
    <recommendedName>
        <fullName evidence="7">UvrABC system protein C</fullName>
        <shortName evidence="7">Protein UvrC</shortName>
    </recommendedName>
    <alternativeName>
        <fullName evidence="7">Excinuclease ABC subunit C</fullName>
    </alternativeName>
</protein>
<evidence type="ECO:0000256" key="4">
    <source>
        <dbReference type="ARBA" id="ARBA00022881"/>
    </source>
</evidence>
<dbReference type="NCBIfam" id="TIGR00194">
    <property type="entry name" value="uvrC"/>
    <property type="match status" value="1"/>
</dbReference>
<dbReference type="PROSITE" id="PS50164">
    <property type="entry name" value="GIY_YIG"/>
    <property type="match status" value="1"/>
</dbReference>
<evidence type="ECO:0000256" key="1">
    <source>
        <dbReference type="ARBA" id="ARBA00022490"/>
    </source>
</evidence>
<keyword evidence="1 7" id="KW-0963">Cytoplasm</keyword>
<comment type="similarity">
    <text evidence="7">Belongs to the UvrC family.</text>
</comment>
<dbReference type="InterPro" id="IPR004791">
    <property type="entry name" value="UvrC"/>
</dbReference>
<evidence type="ECO:0000259" key="8">
    <source>
        <dbReference type="PROSITE" id="PS50151"/>
    </source>
</evidence>
<dbReference type="HAMAP" id="MF_00203">
    <property type="entry name" value="UvrC"/>
    <property type="match status" value="1"/>
</dbReference>
<dbReference type="RefSeq" id="WP_307356831.1">
    <property type="nucleotide sequence ID" value="NZ_BAAACJ010000034.1"/>
</dbReference>
<comment type="function">
    <text evidence="7">The UvrABC repair system catalyzes the recognition and processing of DNA lesions. UvrC both incises the 5' and 3' sides of the lesion. The N-terminal half is responsible for the 3' incision and the C-terminal half is responsible for the 5' incision.</text>
</comment>
<dbReference type="InterPro" id="IPR050066">
    <property type="entry name" value="UvrABC_protein_C"/>
</dbReference>
<dbReference type="InterPro" id="IPR010994">
    <property type="entry name" value="RuvA_2-like"/>
</dbReference>
<dbReference type="Pfam" id="PF02151">
    <property type="entry name" value="UVR"/>
    <property type="match status" value="1"/>
</dbReference>
<comment type="subcellular location">
    <subcellularLocation>
        <location evidence="7">Cytoplasm</location>
    </subcellularLocation>
</comment>
<evidence type="ECO:0000259" key="10">
    <source>
        <dbReference type="PROSITE" id="PS50165"/>
    </source>
</evidence>
<dbReference type="Pfam" id="PF22920">
    <property type="entry name" value="UvrC_RNaseH"/>
    <property type="match status" value="1"/>
</dbReference>
<evidence type="ECO:0000256" key="3">
    <source>
        <dbReference type="ARBA" id="ARBA00022769"/>
    </source>
</evidence>
<name>A0ABU0JUE6_HATLI</name>
<keyword evidence="3 7" id="KW-0228">DNA excision</keyword>
<keyword evidence="4 7" id="KW-0267">Excision nuclease</keyword>
<comment type="subunit">
    <text evidence="7">Interacts with UvrB in an incision complex.</text>
</comment>
<dbReference type="PROSITE" id="PS50151">
    <property type="entry name" value="UVR"/>
    <property type="match status" value="1"/>
</dbReference>
<comment type="caution">
    <text evidence="11">The sequence shown here is derived from an EMBL/GenBank/DDBJ whole genome shotgun (WGS) entry which is preliminary data.</text>
</comment>
<dbReference type="InterPro" id="IPR000305">
    <property type="entry name" value="GIY-YIG_endonuc"/>
</dbReference>
<dbReference type="Pfam" id="PF01541">
    <property type="entry name" value="GIY-YIG"/>
    <property type="match status" value="1"/>
</dbReference>
<dbReference type="InterPro" id="IPR047296">
    <property type="entry name" value="GIY-YIG_UvrC_Cho"/>
</dbReference>
<gene>
    <name evidence="7" type="primary">uvrC</name>
    <name evidence="11" type="ORF">QOZ93_002472</name>
</gene>
<dbReference type="PROSITE" id="PS50165">
    <property type="entry name" value="UVRC"/>
    <property type="match status" value="1"/>
</dbReference>
<dbReference type="InterPro" id="IPR038476">
    <property type="entry name" value="UvrC_RNase_H_dom_sf"/>
</dbReference>
<keyword evidence="2 7" id="KW-0227">DNA damage</keyword>
<dbReference type="InterPro" id="IPR036876">
    <property type="entry name" value="UVR_dom_sf"/>
</dbReference>
<feature type="domain" description="GIY-YIG" evidence="9">
    <location>
        <begin position="13"/>
        <end position="92"/>
    </location>
</feature>
<dbReference type="InterPro" id="IPR001943">
    <property type="entry name" value="UVR_dom"/>
</dbReference>
<organism evidence="11 12">
    <name type="scientific">Hathewaya limosa</name>
    <name type="common">Clostridium limosum</name>
    <dbReference type="NCBI Taxonomy" id="1536"/>
    <lineage>
        <taxon>Bacteria</taxon>
        <taxon>Bacillati</taxon>
        <taxon>Bacillota</taxon>
        <taxon>Clostridia</taxon>
        <taxon>Eubacteriales</taxon>
        <taxon>Clostridiaceae</taxon>
        <taxon>Hathewaya</taxon>
    </lineage>
</organism>
<sequence>MFDFEYHLKNLPDKAGVYLMKNSLGEVIYVGKAKILKNRVRQYFQNSKNHSEKVKNMVKNIAEFEYIVTDSEMEALILECNLIKKYSPKYNILLKDDKYYPFIKITVKEDFPRVFISRNYVNDGGKYFGPYPDRKAVYEVMELIKKVFTLRTCKLSIKEEEKSNRPCLNYHIGKCKAPCAGFISKKEYANIINQIIDILNGRDKSLVHSLERQMEEEAEKLNFEKAAALRDKILSINRIIEKQKIVSNNFNNEDFISLYQDEKDSCVQIFFLREGKIMGRESFTFENTADINKSQIILDFIKRFYGGTAFIPKTIYISDIEEKELMEEWLSLKAETKITLKIPQIGEKRKILELVENNAKMTLEAFKYKIMQEKELERIAMEEFSELLGLSNKIERIEAYDISNLMGMDSVGSMVVFEKGKPKNSDYRRFKINTIQGPNDYDSMREILYRRFSHGIEEIKKIKLQKISLEQSKFCLFPDLILMDGGKGQVNVALEVLDELNINIPVCGMVKDDNHRTRGLIYNNEELFIKSNSQLMHLITRIQDEVHRFAITYHRSLRDRRSLHSILEDIPNIGQKRRIALLKKFGSVNNIKEATFNELMEVNGMNKKSCESIIEYFKGKK</sequence>
<dbReference type="EMBL" id="JAUSWN010000026">
    <property type="protein sequence ID" value="MDQ0480722.1"/>
    <property type="molecule type" value="Genomic_DNA"/>
</dbReference>
<dbReference type="SUPFAM" id="SSF46600">
    <property type="entry name" value="C-terminal UvrC-binding domain of UvrB"/>
    <property type="match status" value="1"/>
</dbReference>